<dbReference type="Proteomes" id="UP000239649">
    <property type="component" value="Unassembled WGS sequence"/>
</dbReference>
<keyword evidence="4" id="KW-1185">Reference proteome</keyword>
<accession>A0A2P6V426</accession>
<dbReference type="Gene3D" id="1.10.1070.11">
    <property type="entry name" value="Phosphatidylinositol 3-/4-kinase, catalytic domain"/>
    <property type="match status" value="1"/>
</dbReference>
<dbReference type="OrthoDB" id="529205at2759"/>
<evidence type="ECO:0000313" key="4">
    <source>
        <dbReference type="Proteomes" id="UP000239649"/>
    </source>
</evidence>
<dbReference type="PANTHER" id="PTHR11139">
    <property type="entry name" value="ATAXIA TELANGIECTASIA MUTATED ATM -RELATED"/>
    <property type="match status" value="1"/>
</dbReference>
<reference evidence="3 4" key="1">
    <citation type="journal article" date="2018" name="Plant J.">
        <title>Genome sequences of Chlorella sorokiniana UTEX 1602 and Micractinium conductrix SAG 241.80: implications to maltose excretion by a green alga.</title>
        <authorList>
            <person name="Arriola M.B."/>
            <person name="Velmurugan N."/>
            <person name="Zhang Y."/>
            <person name="Plunkett M.H."/>
            <person name="Hondzo H."/>
            <person name="Barney B.M."/>
        </authorList>
    </citation>
    <scope>NUCLEOTIDE SEQUENCE [LARGE SCALE GENOMIC DNA]</scope>
    <source>
        <strain evidence="3 4">SAG 241.80</strain>
    </source>
</reference>
<gene>
    <name evidence="3" type="ORF">C2E20_7548</name>
</gene>
<dbReference type="EMBL" id="LHPF02000032">
    <property type="protein sequence ID" value="PSC68827.1"/>
    <property type="molecule type" value="Genomic_DNA"/>
</dbReference>
<evidence type="ECO:0000259" key="2">
    <source>
        <dbReference type="PROSITE" id="PS50290"/>
    </source>
</evidence>
<feature type="region of interest" description="Disordered" evidence="1">
    <location>
        <begin position="860"/>
        <end position="882"/>
    </location>
</feature>
<dbReference type="InterPro" id="IPR050517">
    <property type="entry name" value="DDR_Repair_Kinase"/>
</dbReference>
<dbReference type="InterPro" id="IPR011009">
    <property type="entry name" value="Kinase-like_dom_sf"/>
</dbReference>
<sequence length="1524" mass="153205">MPSKRVGHLLGLGDRHLDNVLLRRAAGTLVHIDFSVVFDRGLQLKVPEVVPFRLTQTLVAALGVTGVEGPFRRGCERALAALRANAGPVATLLELALTDPGVDWEAEGGAKAASKAFAHAAALQTFVLRQASTGQALAAAVRAAAAGLAAAAASLGPYAHQFLAAASTAAAAAESHARLQRCQATLDNAAAQEQQLAARVQEGQAALEAMLAESQPLAVELQACLQECQAWQQRHDALLPLLLANPPAVLLVGAAAVEPGAASAAGVGPLLLVSSTDGSGGDGSGSVLHAALGMLPSQAPLSASLLLQADAADKQGARLLQERALAAAQLVAALQQYAAAAACLLGGPSYAGSSQHTHWLAAFQAAMNLPVSQGFERATQLAPRRPEAAEVLARWRPLAAAAAAAVGLEQQWSGAAAALQLERVDLALSAADAKQRAVDAAAERWAAAAAAPAPEAREQGVAALALAFADFSAAQADGVLQLAAQHEAEQAGEAPAGEEAAAATALLERVQRLILGYASVAVATRDATSEALFLAADGSSLLGALSQAVQSADSLSTAAAELQLLLPPLLAVLIAPTAAEQVSAAVSAAAEHLEAAADATLAEEQAAASAMQPLLAAAAQHPPLGALLQGLQRVQAAAQALLPPAEQPSLASEQLQLAGALVGVWQEMEDALAVAAAGADSASPCDDGGAAAWQPCSAVLAAAVAAEAAQHLLPALAAALGGIAQQLRASAPSLAHRAGLEAAAAAPAPAWQQRARFDDLVPFAVSGFADAGMDADLAGAGLLLGSLEEELGLEGGPASGLPQPLRLAAAVAGGAQAGGGAGAEEEPGLVPFLDFDESLGGAEDMLEPLEASAAGFEGLAGASQDQLSQPSEGWDAGEDGGAAPPGVAALAAALAAAAEATGALAAVDAAQYVSALARQQLQAVRQQHCAQLGAYQWVHERLLPAEAATAAEVLLEGAVVSGARAAAAGVPLPAVHPAVGSWELRGSRRQVLQQLQAGVGTLLSLAAPLQQWQQVVAAAAAAMAGEAEAAMPYAAPALHEQLQRQQQWLAVAAAHAGTLVDVSQAVLQFEASRSAALAADAAGEALLAEEAAQPADRYQVEQAEGWQRYAALLRGMQQLQGRYSAAEGGVAGAAGELEQLQLRAAEAASVAQSAAEAGSAAAANFAGLALPLVKATLQLPGSVAKLLPQLAGAGEWAAQLRRGARAAAELAAAGDEGGTEAAAAAAELDAAAARLQLLLPATQALQAALLPVRNRLLAGRRGEAAAQAQAAEVVDSLSSAVTSVAPHLERENVQASLQALPPRLEGLAARAAQQAEQLQTQHGFSLHGLEQLLAAAEVSAAAAPAAALPPAGGTGGAPAAALTGSLLLTVGAAGGAARQQQRREYADSVMRRFSAKLAGREVDAGSGSADAVGGACRPALPLGRLQTRTFGFGSHVSDNDPEVMEKEKQRHLKGQTVSHIKQVPGWNERLASDAEAVVKAEHDCPDCPIDEMQRQTIETLEEEARRDALPSTSPEPPSGALGNA</sequence>
<comment type="caution">
    <text evidence="3">The sequence shown here is derived from an EMBL/GenBank/DDBJ whole genome shotgun (WGS) entry which is preliminary data.</text>
</comment>
<feature type="domain" description="PI3K/PI4K catalytic" evidence="2">
    <location>
        <begin position="1"/>
        <end position="146"/>
    </location>
</feature>
<dbReference type="STRING" id="554055.A0A2P6V426"/>
<dbReference type="SMART" id="SM00146">
    <property type="entry name" value="PI3Kc"/>
    <property type="match status" value="1"/>
</dbReference>
<dbReference type="PROSITE" id="PS50290">
    <property type="entry name" value="PI3_4_KINASE_3"/>
    <property type="match status" value="1"/>
</dbReference>
<organism evidence="3 4">
    <name type="scientific">Micractinium conductrix</name>
    <dbReference type="NCBI Taxonomy" id="554055"/>
    <lineage>
        <taxon>Eukaryota</taxon>
        <taxon>Viridiplantae</taxon>
        <taxon>Chlorophyta</taxon>
        <taxon>core chlorophytes</taxon>
        <taxon>Trebouxiophyceae</taxon>
        <taxon>Chlorellales</taxon>
        <taxon>Chlorellaceae</taxon>
        <taxon>Chlorella clade</taxon>
        <taxon>Micractinium</taxon>
    </lineage>
</organism>
<name>A0A2P6V426_9CHLO</name>
<evidence type="ECO:0000313" key="3">
    <source>
        <dbReference type="EMBL" id="PSC68827.1"/>
    </source>
</evidence>
<dbReference type="InterPro" id="IPR000403">
    <property type="entry name" value="PI3/4_kinase_cat_dom"/>
</dbReference>
<dbReference type="GO" id="GO:0004674">
    <property type="term" value="F:protein serine/threonine kinase activity"/>
    <property type="evidence" value="ECO:0007669"/>
    <property type="project" value="TreeGrafter"/>
</dbReference>
<proteinExistence type="predicted"/>
<evidence type="ECO:0000256" key="1">
    <source>
        <dbReference type="SAM" id="MobiDB-lite"/>
    </source>
</evidence>
<dbReference type="GO" id="GO:0005634">
    <property type="term" value="C:nucleus"/>
    <property type="evidence" value="ECO:0007669"/>
    <property type="project" value="TreeGrafter"/>
</dbReference>
<feature type="region of interest" description="Disordered" evidence="1">
    <location>
        <begin position="1485"/>
        <end position="1524"/>
    </location>
</feature>
<dbReference type="Pfam" id="PF00454">
    <property type="entry name" value="PI3_PI4_kinase"/>
    <property type="match status" value="1"/>
</dbReference>
<protein>
    <submittedName>
        <fullName evidence="3">Serine threonine-kinase SMG1-like</fullName>
    </submittedName>
</protein>
<dbReference type="InterPro" id="IPR036940">
    <property type="entry name" value="PI3/4_kinase_cat_sf"/>
</dbReference>
<dbReference type="SUPFAM" id="SSF56112">
    <property type="entry name" value="Protein kinase-like (PK-like)"/>
    <property type="match status" value="1"/>
</dbReference>